<dbReference type="PANTHER" id="PTHR31900:SF33">
    <property type="entry name" value="PROTEIN WITH RNI-LIKE_FBD-LIKE DOMAIN"/>
    <property type="match status" value="1"/>
</dbReference>
<protein>
    <submittedName>
        <fullName evidence="3 4">F-box/FBD/LRR-repeat protein At5g44950</fullName>
    </submittedName>
</protein>
<name>A0A6J0N4U9_RAPSA</name>
<reference evidence="2" key="1">
    <citation type="journal article" date="2019" name="Database">
        <title>The radish genome database (RadishGD): an integrated information resource for radish genomics.</title>
        <authorList>
            <person name="Yu H.J."/>
            <person name="Baek S."/>
            <person name="Lee Y.J."/>
            <person name="Cho A."/>
            <person name="Mun J.H."/>
        </authorList>
    </citation>
    <scope>NUCLEOTIDE SEQUENCE [LARGE SCALE GENOMIC DNA]</scope>
    <source>
        <strain evidence="2">cv. WK10039</strain>
    </source>
</reference>
<dbReference type="Pfam" id="PF00646">
    <property type="entry name" value="F-box"/>
    <property type="match status" value="1"/>
</dbReference>
<dbReference type="Proteomes" id="UP000504610">
    <property type="component" value="Chromosome 4"/>
</dbReference>
<dbReference type="Gene3D" id="1.20.1280.50">
    <property type="match status" value="1"/>
</dbReference>
<dbReference type="KEGG" id="rsz:108850449"/>
<dbReference type="OrthoDB" id="1054397at2759"/>
<dbReference type="AlphaFoldDB" id="A0A6J0N4U9"/>
<dbReference type="SMART" id="SM00579">
    <property type="entry name" value="FBD"/>
    <property type="match status" value="1"/>
</dbReference>
<organism evidence="2 3">
    <name type="scientific">Raphanus sativus</name>
    <name type="common">Radish</name>
    <name type="synonym">Raphanus raphanistrum var. sativus</name>
    <dbReference type="NCBI Taxonomy" id="3726"/>
    <lineage>
        <taxon>Eukaryota</taxon>
        <taxon>Viridiplantae</taxon>
        <taxon>Streptophyta</taxon>
        <taxon>Embryophyta</taxon>
        <taxon>Tracheophyta</taxon>
        <taxon>Spermatophyta</taxon>
        <taxon>Magnoliopsida</taxon>
        <taxon>eudicotyledons</taxon>
        <taxon>Gunneridae</taxon>
        <taxon>Pentapetalae</taxon>
        <taxon>rosids</taxon>
        <taxon>malvids</taxon>
        <taxon>Brassicales</taxon>
        <taxon>Brassicaceae</taxon>
        <taxon>Brassiceae</taxon>
        <taxon>Raphanus</taxon>
    </lineage>
</organism>
<dbReference type="InterPro" id="IPR050232">
    <property type="entry name" value="FBL13/AtMIF1-like"/>
</dbReference>
<dbReference type="InterPro" id="IPR053781">
    <property type="entry name" value="F-box_AtFBL13-like"/>
</dbReference>
<dbReference type="SUPFAM" id="SSF81383">
    <property type="entry name" value="F-box domain"/>
    <property type="match status" value="1"/>
</dbReference>
<accession>A0A6J0N4U9</accession>
<dbReference type="RefSeq" id="XP_056863419.1">
    <property type="nucleotide sequence ID" value="XM_057007439.1"/>
</dbReference>
<dbReference type="PANTHER" id="PTHR31900">
    <property type="entry name" value="F-BOX/RNI SUPERFAMILY PROTEIN-RELATED"/>
    <property type="match status" value="1"/>
</dbReference>
<feature type="domain" description="FBD" evidence="1">
    <location>
        <begin position="208"/>
        <end position="279"/>
    </location>
</feature>
<dbReference type="RefSeq" id="XP_018479484.1">
    <property type="nucleotide sequence ID" value="XM_018623982.2"/>
</dbReference>
<proteinExistence type="predicted"/>
<sequence>MMGCDRISQLPDYLLAQILSHLPIKDCAKTSVLSKSWEFTWLHVTVLDLDANDFVYDVKALPRMLDMFLKFNRGSCLRKFKIKYQKRSDVCSQRVMEWIDEVVHRQVQHLEVEKEMSEVKTADFMPKYLYVSKTLVSLKLVNVGLESPKFDISLPSLKTMHLENIFYEGNGLLIMQRLLLASPVLEDLTMDVPLSWKPKKVVLKKVPRCLSLTLEHVRINKLTLEGTGTEAVKYFLKNSAVLKKLIVSFKDLSIRHEETLYRKLITAKKLSPRCQVLVY</sequence>
<gene>
    <name evidence="3 4" type="primary">LOC108850449</name>
</gene>
<evidence type="ECO:0000313" key="4">
    <source>
        <dbReference type="RefSeq" id="XP_056863419.1"/>
    </source>
</evidence>
<dbReference type="GeneID" id="108850449"/>
<reference evidence="3 4" key="2">
    <citation type="submission" date="2025-04" db="UniProtKB">
        <authorList>
            <consortium name="RefSeq"/>
        </authorList>
    </citation>
    <scope>IDENTIFICATION</scope>
    <source>
        <tissue evidence="3 4">Leaf</tissue>
    </source>
</reference>
<dbReference type="InterPro" id="IPR006566">
    <property type="entry name" value="FBD"/>
</dbReference>
<evidence type="ECO:0000259" key="1">
    <source>
        <dbReference type="SMART" id="SM00579"/>
    </source>
</evidence>
<evidence type="ECO:0000313" key="3">
    <source>
        <dbReference type="RefSeq" id="XP_018479484.1"/>
    </source>
</evidence>
<evidence type="ECO:0000313" key="2">
    <source>
        <dbReference type="Proteomes" id="UP000504610"/>
    </source>
</evidence>
<dbReference type="InterPro" id="IPR001810">
    <property type="entry name" value="F-box_dom"/>
</dbReference>
<dbReference type="CDD" id="cd22160">
    <property type="entry name" value="F-box_AtFBL13-like"/>
    <property type="match status" value="1"/>
</dbReference>
<dbReference type="InterPro" id="IPR036047">
    <property type="entry name" value="F-box-like_dom_sf"/>
</dbReference>
<keyword evidence="2" id="KW-1185">Reference proteome</keyword>
<dbReference type="Pfam" id="PF08387">
    <property type="entry name" value="FBD"/>
    <property type="match status" value="1"/>
</dbReference>
<dbReference type="SUPFAM" id="SSF52047">
    <property type="entry name" value="RNI-like"/>
    <property type="match status" value="1"/>
</dbReference>